<dbReference type="EMBL" id="FUWJ01000011">
    <property type="protein sequence ID" value="SKA34045.1"/>
    <property type="molecule type" value="Genomic_DNA"/>
</dbReference>
<dbReference type="GO" id="GO:0033922">
    <property type="term" value="F:peptidoglycan beta-N-acetylmuramidase activity"/>
    <property type="evidence" value="ECO:0007669"/>
    <property type="project" value="InterPro"/>
</dbReference>
<feature type="signal peptide" evidence="1">
    <location>
        <begin position="1"/>
        <end position="34"/>
    </location>
</feature>
<dbReference type="Gene3D" id="3.40.710.10">
    <property type="entry name" value="DD-peptidase/beta-lactamase superfamily"/>
    <property type="match status" value="1"/>
</dbReference>
<gene>
    <name evidence="5" type="ORF">SAMN02745126_05462</name>
</gene>
<accession>A0A1T4T0P8</accession>
<evidence type="ECO:0000259" key="3">
    <source>
        <dbReference type="Pfam" id="PF07075"/>
    </source>
</evidence>
<dbReference type="InterPro" id="IPR048502">
    <property type="entry name" value="NamZ_N"/>
</dbReference>
<keyword evidence="6" id="KW-1185">Reference proteome</keyword>
<dbReference type="Pfam" id="PF00144">
    <property type="entry name" value="Beta-lactamase"/>
    <property type="match status" value="1"/>
</dbReference>
<sequence length="775" mass="84295">MFTRPMTSSPRSRSAEAFRLLLAGLVCQVLISCAAPTTPVAAAPTVTAGAEEISSIVREEIAAGHLPGAVIVVGVHDRIVLRQAYGDRSVMPERQPATLDTIYDAASLTKVMATAVAIEQLVEQGKISLDRPAASYWPAFAANGKAEITVRQLLTHYADLPAGLSSRGWSDREGALEAAASVKPVAPPGSRFLYSDIDFIVLGEIVRRVSGQPLETYSEQHIFRPLGMSHTGFLPSPNLRERIAPADVEGGELRWGQVQDPTAYRMGGVAGHAGVFTTADDLTRFARMMIGDESMRRQAVLRPESIAAMTRPQSPPGQPALRGLGWDIDSPYSDRFSPFFSTRSFGHTGYTGTAIWIDPETRSFLIVLSNRLHPDGRGDILPMLRRIARVAGAMAVAGARPQTQSGIDVVEAYGFRQFAGRRIGLVSNGAARDSAGRRTADVLRQGSGMNLVALFSPEHGFDASAEGRIASGTDRATGLPVYSLYGDTRRPTDAMLAGLDALVFDMQDVGTRYYTYATTMAYAMEAAAQRKLDFYVLDRPDPITASTVQGPVLDPGLTSFVSYMPLPTRHGMTMGELARLFNAEKKLGTHLHLVRMRRYDRRAWFDQTGFSWVPPSPNLRRLDEAVLYPGVAMVEGANVSVGRGTESPFELLGAPWIDGKTLAAELTARAIPGVRFEATTFTPTESAFAGESCQGVRLHITDRNRLDTPLLGVELAAALHRLYGDRFAIDRILGLLGSRQSLDAIKANVDPREIASTWQPALDGFRLRRETYLIY</sequence>
<proteinExistence type="predicted"/>
<dbReference type="PANTHER" id="PTHR42915:SF1">
    <property type="entry name" value="PEPTIDOGLYCAN BETA-N-ACETYLMURAMIDASE NAMZ"/>
    <property type="match status" value="1"/>
</dbReference>
<dbReference type="InterPro" id="IPR008302">
    <property type="entry name" value="NamZ"/>
</dbReference>
<evidence type="ECO:0000313" key="5">
    <source>
        <dbReference type="EMBL" id="SKA34045.1"/>
    </source>
</evidence>
<reference evidence="6" key="1">
    <citation type="submission" date="2017-02" db="EMBL/GenBank/DDBJ databases">
        <authorList>
            <person name="Varghese N."/>
            <person name="Submissions S."/>
        </authorList>
    </citation>
    <scope>NUCLEOTIDE SEQUENCE [LARGE SCALE GENOMIC DNA]</scope>
    <source>
        <strain evidence="6">ATCC 27094</strain>
    </source>
</reference>
<evidence type="ECO:0000256" key="1">
    <source>
        <dbReference type="SAM" id="SignalP"/>
    </source>
</evidence>
<dbReference type="STRING" id="225324.SAMN02745126_05462"/>
<dbReference type="PROSITE" id="PS51257">
    <property type="entry name" value="PROKAR_LIPOPROTEIN"/>
    <property type="match status" value="1"/>
</dbReference>
<dbReference type="InterPro" id="IPR048503">
    <property type="entry name" value="NamZ_C"/>
</dbReference>
<feature type="chain" id="PRO_5012572112" evidence="1">
    <location>
        <begin position="35"/>
        <end position="775"/>
    </location>
</feature>
<feature type="domain" description="Beta-lactamase-related" evidence="2">
    <location>
        <begin position="55"/>
        <end position="385"/>
    </location>
</feature>
<dbReference type="Proteomes" id="UP000190092">
    <property type="component" value="Unassembled WGS sequence"/>
</dbReference>
<dbReference type="Pfam" id="PF20732">
    <property type="entry name" value="NamZ_C"/>
    <property type="match status" value="1"/>
</dbReference>
<feature type="domain" description="Peptidoglycan beta-N-acetylmuramidase NamZ C-terminal" evidence="4">
    <location>
        <begin position="626"/>
        <end position="775"/>
    </location>
</feature>
<dbReference type="Gene3D" id="3.90.1150.140">
    <property type="match status" value="1"/>
</dbReference>
<dbReference type="AlphaFoldDB" id="A0A1T4T0P8"/>
<dbReference type="InterPro" id="IPR012338">
    <property type="entry name" value="Beta-lactam/transpept-like"/>
</dbReference>
<keyword evidence="1" id="KW-0732">Signal</keyword>
<evidence type="ECO:0000259" key="2">
    <source>
        <dbReference type="Pfam" id="PF00144"/>
    </source>
</evidence>
<dbReference type="Gene3D" id="3.40.50.12170">
    <property type="entry name" value="Uncharacterised protein PF07075, DUF1343"/>
    <property type="match status" value="1"/>
</dbReference>
<protein>
    <submittedName>
        <fullName evidence="5">Uncharacterized conserved protein YbbC, DUF1343 family</fullName>
    </submittedName>
</protein>
<dbReference type="InterPro" id="IPR001466">
    <property type="entry name" value="Beta-lactam-related"/>
</dbReference>
<feature type="domain" description="Peptidoglycan beta-N-acetylmuramidase NamZ N-terminal" evidence="3">
    <location>
        <begin position="423"/>
        <end position="622"/>
    </location>
</feature>
<organism evidence="5 6">
    <name type="scientific">Enhydrobacter aerosaccus</name>
    <dbReference type="NCBI Taxonomy" id="225324"/>
    <lineage>
        <taxon>Bacteria</taxon>
        <taxon>Pseudomonadati</taxon>
        <taxon>Pseudomonadota</taxon>
        <taxon>Alphaproteobacteria</taxon>
        <taxon>Hyphomicrobiales</taxon>
        <taxon>Enhydrobacter</taxon>
    </lineage>
</organism>
<evidence type="ECO:0000313" key="6">
    <source>
        <dbReference type="Proteomes" id="UP000190092"/>
    </source>
</evidence>
<dbReference type="SUPFAM" id="SSF56601">
    <property type="entry name" value="beta-lactamase/transpeptidase-like"/>
    <property type="match status" value="1"/>
</dbReference>
<dbReference type="OrthoDB" id="5705574at2"/>
<dbReference type="Pfam" id="PF07075">
    <property type="entry name" value="NamZ_N"/>
    <property type="match status" value="1"/>
</dbReference>
<evidence type="ECO:0000259" key="4">
    <source>
        <dbReference type="Pfam" id="PF20732"/>
    </source>
</evidence>
<dbReference type="PANTHER" id="PTHR42915">
    <property type="entry name" value="HYPOTHETICAL 460 KDA PROTEIN IN FEUA-SIGW INTERGENIC REGION [PRECURSOR]"/>
    <property type="match status" value="1"/>
</dbReference>
<name>A0A1T4T0P8_9HYPH</name>